<accession>A0ABX5EJ49</accession>
<evidence type="ECO:0000313" key="2">
    <source>
        <dbReference type="EMBL" id="PRZ08660.1"/>
    </source>
</evidence>
<organism evidence="2 3">
    <name type="scientific">Isoptericola halotolerans</name>
    <dbReference type="NCBI Taxonomy" id="300560"/>
    <lineage>
        <taxon>Bacteria</taxon>
        <taxon>Bacillati</taxon>
        <taxon>Actinomycetota</taxon>
        <taxon>Actinomycetes</taxon>
        <taxon>Micrococcales</taxon>
        <taxon>Promicromonosporaceae</taxon>
        <taxon>Isoptericola</taxon>
    </lineage>
</organism>
<sequence length="93" mass="10465">MPDDDHSLRLRLGGDELIVRHRYESASIANDILIGLWFVVGSVLFFSPSTETVGIVLFLLGSLQMLARPMIRLARRVHLRRIGSSDAETARDF</sequence>
<evidence type="ECO:0000313" key="3">
    <source>
        <dbReference type="Proteomes" id="UP000239895"/>
    </source>
</evidence>
<proteinExistence type="predicted"/>
<dbReference type="InterPro" id="IPR025424">
    <property type="entry name" value="YrhK_domain"/>
</dbReference>
<dbReference type="EMBL" id="PVTX01000002">
    <property type="protein sequence ID" value="PRZ08660.1"/>
    <property type="molecule type" value="Genomic_DNA"/>
</dbReference>
<comment type="caution">
    <text evidence="2">The sequence shown here is derived from an EMBL/GenBank/DDBJ whole genome shotgun (WGS) entry which is preliminary data.</text>
</comment>
<dbReference type="RefSeq" id="WP_106265560.1">
    <property type="nucleotide sequence ID" value="NZ_PVTX01000002.1"/>
</dbReference>
<dbReference type="Pfam" id="PF14145">
    <property type="entry name" value="YrhK"/>
    <property type="match status" value="1"/>
</dbReference>
<gene>
    <name evidence="2" type="ORF">BCL65_102202</name>
</gene>
<name>A0ABX5EJ49_9MICO</name>
<reference evidence="2 3" key="1">
    <citation type="submission" date="2018-03" db="EMBL/GenBank/DDBJ databases">
        <title>Comparative analysis of microorganisms from saline springs in Andes Mountain Range, Colombia.</title>
        <authorList>
            <person name="Rubin E."/>
        </authorList>
    </citation>
    <scope>NUCLEOTIDE SEQUENCE [LARGE SCALE GENOMIC DNA]</scope>
    <source>
        <strain evidence="2 3">CG 23</strain>
    </source>
</reference>
<feature type="domain" description="YrhK" evidence="1">
    <location>
        <begin position="21"/>
        <end position="76"/>
    </location>
</feature>
<dbReference type="Proteomes" id="UP000239895">
    <property type="component" value="Unassembled WGS sequence"/>
</dbReference>
<protein>
    <submittedName>
        <fullName evidence="2">YrhK-like protein</fullName>
    </submittedName>
</protein>
<evidence type="ECO:0000259" key="1">
    <source>
        <dbReference type="Pfam" id="PF14145"/>
    </source>
</evidence>
<keyword evidence="3" id="KW-1185">Reference proteome</keyword>